<evidence type="ECO:0000313" key="4">
    <source>
        <dbReference type="Proteomes" id="UP000009168"/>
    </source>
</evidence>
<dbReference type="GO" id="GO:0043408">
    <property type="term" value="P:regulation of MAPK cascade"/>
    <property type="evidence" value="ECO:0007669"/>
    <property type="project" value="TreeGrafter"/>
</dbReference>
<dbReference type="eggNOG" id="KOG0583">
    <property type="taxonomic scope" value="Eukaryota"/>
</dbReference>
<reference evidence="4" key="1">
    <citation type="journal article" date="2006" name="PLoS Biol.">
        <title>Macronuclear genome sequence of the ciliate Tetrahymena thermophila, a model eukaryote.</title>
        <authorList>
            <person name="Eisen J.A."/>
            <person name="Coyne R.S."/>
            <person name="Wu M."/>
            <person name="Wu D."/>
            <person name="Thiagarajan M."/>
            <person name="Wortman J.R."/>
            <person name="Badger J.H."/>
            <person name="Ren Q."/>
            <person name="Amedeo P."/>
            <person name="Jones K.M."/>
            <person name="Tallon L.J."/>
            <person name="Delcher A.L."/>
            <person name="Salzberg S.L."/>
            <person name="Silva J.C."/>
            <person name="Haas B.J."/>
            <person name="Majoros W.H."/>
            <person name="Farzad M."/>
            <person name="Carlton J.M."/>
            <person name="Smith R.K. Jr."/>
            <person name="Garg J."/>
            <person name="Pearlman R.E."/>
            <person name="Karrer K.M."/>
            <person name="Sun L."/>
            <person name="Manning G."/>
            <person name="Elde N.C."/>
            <person name="Turkewitz A.P."/>
            <person name="Asai D.J."/>
            <person name="Wilkes D.E."/>
            <person name="Wang Y."/>
            <person name="Cai H."/>
            <person name="Collins K."/>
            <person name="Stewart B.A."/>
            <person name="Lee S.R."/>
            <person name="Wilamowska K."/>
            <person name="Weinberg Z."/>
            <person name="Ruzzo W.L."/>
            <person name="Wloga D."/>
            <person name="Gaertig J."/>
            <person name="Frankel J."/>
            <person name="Tsao C.-C."/>
            <person name="Gorovsky M.A."/>
            <person name="Keeling P.J."/>
            <person name="Waller R.F."/>
            <person name="Patron N.J."/>
            <person name="Cherry J.M."/>
            <person name="Stover N.A."/>
            <person name="Krieger C.J."/>
            <person name="del Toro C."/>
            <person name="Ryder H.F."/>
            <person name="Williamson S.C."/>
            <person name="Barbeau R.A."/>
            <person name="Hamilton E.P."/>
            <person name="Orias E."/>
        </authorList>
    </citation>
    <scope>NUCLEOTIDE SEQUENCE [LARGE SCALE GENOMIC DNA]</scope>
    <source>
        <strain evidence="4">SB210</strain>
    </source>
</reference>
<accession>Q23PR3</accession>
<dbReference type="GeneID" id="7826453"/>
<keyword evidence="3" id="KW-0808">Transferase</keyword>
<dbReference type="Gene3D" id="1.10.510.10">
    <property type="entry name" value="Transferase(Phosphotransferase) domain 1"/>
    <property type="match status" value="1"/>
</dbReference>
<gene>
    <name evidence="3" type="ORF">TTHERM_00463700</name>
</gene>
<dbReference type="AlphaFoldDB" id="Q23PR3"/>
<dbReference type="SUPFAM" id="SSF56112">
    <property type="entry name" value="Protein kinase-like (PK-like)"/>
    <property type="match status" value="1"/>
</dbReference>
<dbReference type="RefSeq" id="XP_001018867.2">
    <property type="nucleotide sequence ID" value="XM_001018867.2"/>
</dbReference>
<evidence type="ECO:0000313" key="3">
    <source>
        <dbReference type="EMBL" id="EAR98622.2"/>
    </source>
</evidence>
<keyword evidence="3" id="KW-0418">Kinase</keyword>
<dbReference type="Proteomes" id="UP000009168">
    <property type="component" value="Unassembled WGS sequence"/>
</dbReference>
<keyword evidence="4" id="KW-1185">Reference proteome</keyword>
<dbReference type="STRING" id="312017.Q23PR3"/>
<dbReference type="GO" id="GO:0004674">
    <property type="term" value="F:protein serine/threonine kinase activity"/>
    <property type="evidence" value="ECO:0007669"/>
    <property type="project" value="TreeGrafter"/>
</dbReference>
<feature type="compositionally biased region" description="Polar residues" evidence="1">
    <location>
        <begin position="673"/>
        <end position="691"/>
    </location>
</feature>
<name>Q23PR3_TETTS</name>
<feature type="region of interest" description="Disordered" evidence="1">
    <location>
        <begin position="673"/>
        <end position="698"/>
    </location>
</feature>
<protein>
    <submittedName>
        <fullName evidence="3">Kinase domain protein</fullName>
    </submittedName>
</protein>
<proteinExistence type="predicted"/>
<dbReference type="GO" id="GO:0005737">
    <property type="term" value="C:cytoplasm"/>
    <property type="evidence" value="ECO:0007669"/>
    <property type="project" value="TreeGrafter"/>
</dbReference>
<dbReference type="InterPro" id="IPR000719">
    <property type="entry name" value="Prot_kinase_dom"/>
</dbReference>
<dbReference type="SMART" id="SM00220">
    <property type="entry name" value="S_TKc"/>
    <property type="match status" value="1"/>
</dbReference>
<evidence type="ECO:0000256" key="1">
    <source>
        <dbReference type="SAM" id="MobiDB-lite"/>
    </source>
</evidence>
<dbReference type="PANTHER" id="PTHR48015">
    <property type="entry name" value="SERINE/THREONINE-PROTEIN KINASE TAO"/>
    <property type="match status" value="1"/>
</dbReference>
<sequence>MSQNILEQYVITGSINGGYQLEHKKTKEQAIYKNIISHIHYDDQKQLIERRTSIKNCSQLQKIINCQISQYKFENNNQFLSNISIIYEDIALRFDNEINNRIKQKIYWSEEEILNTLESAVQALCVLHEHHLVHGDIRPSSIACDLTGEVKLLDQFATSNHFFKNLQQVVQSGGYLTPELCKCYQMDNQEYVLESRNDVFSLGLVFLEATTLTSSQDVQKNIQINEELLKSRLEMIKKLGYSQRIVNILSNMLLIDGDLRPSIQYIQQIGWGNTENSKLFQLQEISSIPIIEGESFSHSIILKKVLGDQSIQNTDLSKKTDCQQMNWQLKELQQQISQNQSNWFNKILDSQDTNLNVTAQISQYTLKNRQEDIQSKDNNQISLLGNQENGSYQKQNYNYQSISQKHSRCKTECQDIKVFTKNSQKSFSKACEDPDETNQFKDNDTTQISKKKDQSVLMTQKKYSDLSQNEQYENICPQCVRKMVSPLLRNAFSPRLEAIQDEESIRKSLIKQTPLLRISKCKKELESCEPINFNNFNFQLDKFCKNKIPVYQNQGLNGPQSNYRPPLHNQSQAQLSRIQLNPQRSQQSFHQTSINSNWNQSVNNYASSTHQTSQNDSFTKNPTKNPLKNIQNNQLLNRSYSRLEQSKPELFTKKCNENEFESNQLSACVSLPSQQMQNSQQKHPSNNNNPHVQRKPLFGNNQNIVPQKFQHFNCRTLQN</sequence>
<dbReference type="EMBL" id="GG662650">
    <property type="protein sequence ID" value="EAR98622.2"/>
    <property type="molecule type" value="Genomic_DNA"/>
</dbReference>
<dbReference type="GO" id="GO:0035556">
    <property type="term" value="P:intracellular signal transduction"/>
    <property type="evidence" value="ECO:0007669"/>
    <property type="project" value="TreeGrafter"/>
</dbReference>
<dbReference type="HOGENOM" id="CLU_439754_0_0_1"/>
<feature type="region of interest" description="Disordered" evidence="1">
    <location>
        <begin position="599"/>
        <end position="638"/>
    </location>
</feature>
<evidence type="ECO:0000259" key="2">
    <source>
        <dbReference type="PROSITE" id="PS50011"/>
    </source>
</evidence>
<dbReference type="KEGG" id="tet:TTHERM_00463700"/>
<dbReference type="InterPro" id="IPR011009">
    <property type="entry name" value="Kinase-like_dom_sf"/>
</dbReference>
<dbReference type="PROSITE" id="PS50011">
    <property type="entry name" value="PROTEIN_KINASE_DOM"/>
    <property type="match status" value="1"/>
</dbReference>
<dbReference type="InParanoid" id="Q23PR3"/>
<dbReference type="OrthoDB" id="290533at2759"/>
<dbReference type="PANTHER" id="PTHR48015:SF16">
    <property type="entry name" value="SERINE_THREONINE-PROTEIN KINASE SULU"/>
    <property type="match status" value="1"/>
</dbReference>
<dbReference type="InterPro" id="IPR050285">
    <property type="entry name" value="STE20_Ser/Thr_kinase"/>
</dbReference>
<dbReference type="Pfam" id="PF00069">
    <property type="entry name" value="Pkinase"/>
    <property type="match status" value="1"/>
</dbReference>
<organism evidence="3 4">
    <name type="scientific">Tetrahymena thermophila (strain SB210)</name>
    <dbReference type="NCBI Taxonomy" id="312017"/>
    <lineage>
        <taxon>Eukaryota</taxon>
        <taxon>Sar</taxon>
        <taxon>Alveolata</taxon>
        <taxon>Ciliophora</taxon>
        <taxon>Intramacronucleata</taxon>
        <taxon>Oligohymenophorea</taxon>
        <taxon>Hymenostomatida</taxon>
        <taxon>Tetrahymenina</taxon>
        <taxon>Tetrahymenidae</taxon>
        <taxon>Tetrahymena</taxon>
    </lineage>
</organism>
<feature type="domain" description="Protein kinase" evidence="2">
    <location>
        <begin position="1"/>
        <end position="280"/>
    </location>
</feature>
<dbReference type="GO" id="GO:0005524">
    <property type="term" value="F:ATP binding"/>
    <property type="evidence" value="ECO:0007669"/>
    <property type="project" value="InterPro"/>
</dbReference>